<evidence type="ECO:0000259" key="2">
    <source>
        <dbReference type="PROSITE" id="PS51084"/>
    </source>
</evidence>
<proteinExistence type="predicted"/>
<dbReference type="Pfam" id="PF01230">
    <property type="entry name" value="HIT"/>
    <property type="match status" value="1"/>
</dbReference>
<dbReference type="Gene3D" id="3.30.428.10">
    <property type="entry name" value="HIT-like"/>
    <property type="match status" value="1"/>
</dbReference>
<feature type="short sequence motif" description="Histidine triad motif" evidence="1">
    <location>
        <begin position="95"/>
        <end position="99"/>
    </location>
</feature>
<comment type="caution">
    <text evidence="3">The sequence shown here is derived from an EMBL/GenBank/DDBJ whole genome shotgun (WGS) entry which is preliminary data.</text>
</comment>
<dbReference type="InterPro" id="IPR036265">
    <property type="entry name" value="HIT-like_sf"/>
</dbReference>
<evidence type="ECO:0000313" key="3">
    <source>
        <dbReference type="EMBL" id="MBN8660071.1"/>
    </source>
</evidence>
<organism evidence="3 4">
    <name type="scientific">Candidatus Obscuribacter phosphatis</name>
    <dbReference type="NCBI Taxonomy" id="1906157"/>
    <lineage>
        <taxon>Bacteria</taxon>
        <taxon>Bacillati</taxon>
        <taxon>Candidatus Melainabacteria</taxon>
        <taxon>Candidatus Obscuribacterales</taxon>
        <taxon>Candidatus Obscuribacteraceae</taxon>
        <taxon>Candidatus Obscuribacter</taxon>
    </lineage>
</organism>
<dbReference type="PROSITE" id="PS51084">
    <property type="entry name" value="HIT_2"/>
    <property type="match status" value="1"/>
</dbReference>
<dbReference type="InterPro" id="IPR001310">
    <property type="entry name" value="Histidine_triad_HIT"/>
</dbReference>
<dbReference type="AlphaFoldDB" id="A0A8J7PC07"/>
<feature type="domain" description="HIT" evidence="2">
    <location>
        <begin position="6"/>
        <end position="110"/>
    </location>
</feature>
<name>A0A8J7PC07_9BACT</name>
<dbReference type="Proteomes" id="UP000664277">
    <property type="component" value="Unassembled WGS sequence"/>
</dbReference>
<sequence length="144" mass="16625">MEESCQICRKAKDEIGKSSYYLFESEHFRVRHSDETKIAGYLIIEAKRHFLDLSMAKPEETAEFGEVLAKTTKAVRQATKPMRVYTFSLAEAVPHFHMHVIPRQEDMPKRYVGRGIMSYPLNPPLDCQSRESVSLSIKRAFKSL</sequence>
<reference evidence="3" key="1">
    <citation type="submission" date="2021-02" db="EMBL/GenBank/DDBJ databases">
        <title>Genome-Resolved Metagenomics of a Microbial Community Performing Photosynthetic Biological Nutrient Removal.</title>
        <authorList>
            <person name="Mcdaniel E.A."/>
        </authorList>
    </citation>
    <scope>NUCLEOTIDE SEQUENCE</scope>
    <source>
        <strain evidence="3">UWPOB_OBS1</strain>
    </source>
</reference>
<evidence type="ECO:0000313" key="4">
    <source>
        <dbReference type="Proteomes" id="UP000664277"/>
    </source>
</evidence>
<dbReference type="InterPro" id="IPR011146">
    <property type="entry name" value="HIT-like"/>
</dbReference>
<gene>
    <name evidence="3" type="ORF">J0M35_06880</name>
</gene>
<protein>
    <submittedName>
        <fullName evidence="3">HIT family protein</fullName>
    </submittedName>
</protein>
<dbReference type="EMBL" id="JAFLCK010000007">
    <property type="protein sequence ID" value="MBN8660071.1"/>
    <property type="molecule type" value="Genomic_DNA"/>
</dbReference>
<evidence type="ECO:0000256" key="1">
    <source>
        <dbReference type="PROSITE-ProRule" id="PRU00464"/>
    </source>
</evidence>
<accession>A0A8J7PC07</accession>
<dbReference type="SUPFAM" id="SSF54197">
    <property type="entry name" value="HIT-like"/>
    <property type="match status" value="1"/>
</dbReference>
<dbReference type="GO" id="GO:0003824">
    <property type="term" value="F:catalytic activity"/>
    <property type="evidence" value="ECO:0007669"/>
    <property type="project" value="InterPro"/>
</dbReference>
<dbReference type="PANTHER" id="PTHR46648">
    <property type="entry name" value="HIT FAMILY PROTEIN 1"/>
    <property type="match status" value="1"/>
</dbReference>
<dbReference type="PANTHER" id="PTHR46648:SF1">
    <property type="entry name" value="ADENOSINE 5'-MONOPHOSPHORAMIDASE HNT1"/>
    <property type="match status" value="1"/>
</dbReference>
<dbReference type="GO" id="GO:0009117">
    <property type="term" value="P:nucleotide metabolic process"/>
    <property type="evidence" value="ECO:0007669"/>
    <property type="project" value="TreeGrafter"/>
</dbReference>